<dbReference type="EMBL" id="JAWIZZ010000045">
    <property type="protein sequence ID" value="KAK5780128.1"/>
    <property type="molecule type" value="Genomic_DNA"/>
</dbReference>
<keyword evidence="2" id="KW-1185">Reference proteome</keyword>
<gene>
    <name evidence="1" type="ORF">RI543_002670</name>
</gene>
<sequence length="239" mass="28001">MSNSSNQHEQLSNFIDNQIDIINDSTSPNKSIQHGIPEEVLRLVNSRLQLLRMQNVSQMARDIITRNVIDMEYDRNLEERKEIIKTLYHRNILKSNNVINSYGLDPNGNPNNGYYDMDYLINNIYKLPELVTTETDAENQLKEYKILREELINHCRAIKIGEDELDKLKLQCSKLDALRSSIIETMGTDDIKEYITIYNKKITEELEELIYNLEIKLKSVDPKDKDQIKRLQSILNELK</sequence>
<evidence type="ECO:0000313" key="1">
    <source>
        <dbReference type="EMBL" id="KAK5780128.1"/>
    </source>
</evidence>
<accession>A0AAN7WH91</accession>
<proteinExistence type="predicted"/>
<name>A0AAN7WH91_9SACH</name>
<reference evidence="2" key="1">
    <citation type="submission" date="2023-07" db="EMBL/GenBank/DDBJ databases">
        <title>A draft genome of Kazachstania heterogenica Y-27499.</title>
        <authorList>
            <person name="Donic C."/>
            <person name="Kralova J.S."/>
            <person name="Fidel L."/>
            <person name="Ben-Dor S."/>
            <person name="Jung S."/>
        </authorList>
    </citation>
    <scope>NUCLEOTIDE SEQUENCE [LARGE SCALE GENOMIC DNA]</scope>
    <source>
        <strain evidence="2">Y27499</strain>
    </source>
</reference>
<evidence type="ECO:0000313" key="2">
    <source>
        <dbReference type="Proteomes" id="UP001306508"/>
    </source>
</evidence>
<organism evidence="1 2">
    <name type="scientific">Arxiozyma heterogenica</name>
    <dbReference type="NCBI Taxonomy" id="278026"/>
    <lineage>
        <taxon>Eukaryota</taxon>
        <taxon>Fungi</taxon>
        <taxon>Dikarya</taxon>
        <taxon>Ascomycota</taxon>
        <taxon>Saccharomycotina</taxon>
        <taxon>Saccharomycetes</taxon>
        <taxon>Saccharomycetales</taxon>
        <taxon>Saccharomycetaceae</taxon>
        <taxon>Arxiozyma</taxon>
    </lineage>
</organism>
<comment type="caution">
    <text evidence="1">The sequence shown here is derived from an EMBL/GenBank/DDBJ whole genome shotgun (WGS) entry which is preliminary data.</text>
</comment>
<protein>
    <submittedName>
        <fullName evidence="1">Uncharacterized protein</fullName>
    </submittedName>
</protein>
<dbReference type="AlphaFoldDB" id="A0AAN7WH91"/>
<dbReference type="Proteomes" id="UP001306508">
    <property type="component" value="Unassembled WGS sequence"/>
</dbReference>